<evidence type="ECO:0000256" key="1">
    <source>
        <dbReference type="SAM" id="SignalP"/>
    </source>
</evidence>
<organism evidence="2 3">
    <name type="scientific">Plectus sambesii</name>
    <dbReference type="NCBI Taxonomy" id="2011161"/>
    <lineage>
        <taxon>Eukaryota</taxon>
        <taxon>Metazoa</taxon>
        <taxon>Ecdysozoa</taxon>
        <taxon>Nematoda</taxon>
        <taxon>Chromadorea</taxon>
        <taxon>Plectida</taxon>
        <taxon>Plectina</taxon>
        <taxon>Plectoidea</taxon>
        <taxon>Plectidae</taxon>
        <taxon>Plectus</taxon>
    </lineage>
</organism>
<dbReference type="Proteomes" id="UP000887566">
    <property type="component" value="Unplaced"/>
</dbReference>
<name>A0A914W586_9BILA</name>
<accession>A0A914W586</accession>
<reference evidence="3" key="1">
    <citation type="submission" date="2022-11" db="UniProtKB">
        <authorList>
            <consortium name="WormBaseParasite"/>
        </authorList>
    </citation>
    <scope>IDENTIFICATION</scope>
</reference>
<keyword evidence="2" id="KW-1185">Reference proteome</keyword>
<sequence>MNPELLIVGIFCLLVFVPLGQSVRVNLPEFNDPLLGQLIVSQKKFPFLTLKQDPDLAHVFPTDTQMNEIKKAVGGQGNFNRLRAKRQSGGEIDIPDPSFGFDWFEKFQKFLGKFLKFEFSYEILNSTIVDPGSLTFDRIKQDAYFKAMVIEKDMYQPYLEKEFIPRMRNLTAGEKPWLPAEKLIQEMKECLYFKYGSASDEDFQYDKETGGTMVYYKVTCMKLNDMYYVGISTYDSVFTLHDIERLEKIQKGWSILVFKKHTQEIRRWFEKRHVTLDDLKKLLDYIMRNFAARIRLEYQQYLEASKTPENQGR</sequence>
<evidence type="ECO:0000313" key="3">
    <source>
        <dbReference type="WBParaSite" id="PSAMB.scaffold3204size19272.g20679.t1"/>
    </source>
</evidence>
<proteinExistence type="predicted"/>
<keyword evidence="1" id="KW-0732">Signal</keyword>
<dbReference type="WBParaSite" id="PSAMB.scaffold3204size19272.g20679.t1">
    <property type="protein sequence ID" value="PSAMB.scaffold3204size19272.g20679.t1"/>
    <property type="gene ID" value="PSAMB.scaffold3204size19272.g20679"/>
</dbReference>
<protein>
    <submittedName>
        <fullName evidence="3">Secreted protein</fullName>
    </submittedName>
</protein>
<feature type="signal peptide" evidence="1">
    <location>
        <begin position="1"/>
        <end position="22"/>
    </location>
</feature>
<evidence type="ECO:0000313" key="2">
    <source>
        <dbReference type="Proteomes" id="UP000887566"/>
    </source>
</evidence>
<feature type="chain" id="PRO_5036966009" evidence="1">
    <location>
        <begin position="23"/>
        <end position="313"/>
    </location>
</feature>
<dbReference type="AlphaFoldDB" id="A0A914W586"/>